<dbReference type="AlphaFoldDB" id="A0A4V4JSJ2"/>
<sequence length="232" mass="26447">VILANGGSVWFEKALLGNFSEAKQDILDLGDDDDPDAVCALIKHLYGNTYHEQNVPFDHGEYYDNHLTTYTIGDKYDSASLRQQALTKLLRNIECELIQPNNEIPDLVIHFIQKIRGPSAIVFGDKAIQTGVCHLVSKYVYDLWNNKTFAALLIKGDMLDEKALKIYPEFHDPGMCKQAIDECNAHMAYMLAQEGSLDRIRQKIGENRQSRAKKNVYQNFSPFRGVWKVLQH</sequence>
<name>A0A4V4JSJ2_AURPU</name>
<feature type="non-terminal residue" evidence="1">
    <location>
        <position position="1"/>
    </location>
</feature>
<reference evidence="1 2" key="1">
    <citation type="submission" date="2018-10" db="EMBL/GenBank/DDBJ databases">
        <title>Fifty Aureobasidium pullulans genomes reveal a recombining polyextremotolerant generalist.</title>
        <authorList>
            <person name="Gostincar C."/>
            <person name="Turk M."/>
            <person name="Zajc J."/>
            <person name="Gunde-Cimerman N."/>
        </authorList>
    </citation>
    <scope>NUCLEOTIDE SEQUENCE [LARGE SCALE GENOMIC DNA]</scope>
    <source>
        <strain evidence="1 2">EXF-6604</strain>
    </source>
</reference>
<organism evidence="1 2">
    <name type="scientific">Aureobasidium pullulans</name>
    <name type="common">Black yeast</name>
    <name type="synonym">Pullularia pullulans</name>
    <dbReference type="NCBI Taxonomy" id="5580"/>
    <lineage>
        <taxon>Eukaryota</taxon>
        <taxon>Fungi</taxon>
        <taxon>Dikarya</taxon>
        <taxon>Ascomycota</taxon>
        <taxon>Pezizomycotina</taxon>
        <taxon>Dothideomycetes</taxon>
        <taxon>Dothideomycetidae</taxon>
        <taxon>Dothideales</taxon>
        <taxon>Saccotheciaceae</taxon>
        <taxon>Aureobasidium</taxon>
    </lineage>
</organism>
<dbReference type="EMBL" id="QZBD01000456">
    <property type="protein sequence ID" value="THY13913.1"/>
    <property type="molecule type" value="Genomic_DNA"/>
</dbReference>
<dbReference type="Gene3D" id="3.30.710.10">
    <property type="entry name" value="Potassium Channel Kv1.1, Chain A"/>
    <property type="match status" value="1"/>
</dbReference>
<comment type="caution">
    <text evidence="1">The sequence shown here is derived from an EMBL/GenBank/DDBJ whole genome shotgun (WGS) entry which is preliminary data.</text>
</comment>
<dbReference type="InterPro" id="IPR011333">
    <property type="entry name" value="SKP1/BTB/POZ_sf"/>
</dbReference>
<evidence type="ECO:0000313" key="2">
    <source>
        <dbReference type="Proteomes" id="UP000306584"/>
    </source>
</evidence>
<proteinExistence type="predicted"/>
<gene>
    <name evidence="1" type="ORF">D6D01_08246</name>
</gene>
<dbReference type="Proteomes" id="UP000306584">
    <property type="component" value="Unassembled WGS sequence"/>
</dbReference>
<evidence type="ECO:0008006" key="3">
    <source>
        <dbReference type="Google" id="ProtNLM"/>
    </source>
</evidence>
<accession>A0A4V4JSJ2</accession>
<protein>
    <recommendedName>
        <fullName evidence="3">BTB domain-containing protein</fullName>
    </recommendedName>
</protein>
<evidence type="ECO:0000313" key="1">
    <source>
        <dbReference type="EMBL" id="THY13913.1"/>
    </source>
</evidence>